<reference evidence="12" key="2">
    <citation type="submission" date="2016-06" db="EMBL/GenBank/DDBJ databases">
        <authorList>
            <person name="Nicholson A.C."/>
        </authorList>
    </citation>
    <scope>NUCLEOTIDE SEQUENCE [LARGE SCALE GENOMIC DNA]</scope>
    <source>
        <strain evidence="12">E6809</strain>
    </source>
</reference>
<evidence type="ECO:0000256" key="7">
    <source>
        <dbReference type="ARBA" id="ARBA00023237"/>
    </source>
</evidence>
<protein>
    <submittedName>
        <fullName evidence="13">Outer membrane efflux protein BepC</fullName>
    </submittedName>
    <submittedName>
        <fullName evidence="11">TolC family protein</fullName>
    </submittedName>
    <submittedName>
        <fullName evidence="12">Transporter</fullName>
    </submittedName>
</protein>
<dbReference type="EMBL" id="MAHS01000004">
    <property type="protein sequence ID" value="OPB51008.1"/>
    <property type="molecule type" value="Genomic_DNA"/>
</dbReference>
<comment type="subcellular location">
    <subcellularLocation>
        <location evidence="1">Cell outer membrane</location>
    </subcellularLocation>
</comment>
<feature type="chain" id="PRO_5043118404" evidence="9">
    <location>
        <begin position="23"/>
        <end position="437"/>
    </location>
</feature>
<dbReference type="PANTHER" id="PTHR30026">
    <property type="entry name" value="OUTER MEMBRANE PROTEIN TOLC"/>
    <property type="match status" value="1"/>
</dbReference>
<evidence type="ECO:0000256" key="2">
    <source>
        <dbReference type="ARBA" id="ARBA00007613"/>
    </source>
</evidence>
<keyword evidence="8" id="KW-0175">Coiled coil</keyword>
<dbReference type="EMBL" id="CP014339">
    <property type="protein sequence ID" value="AQX49833.1"/>
    <property type="molecule type" value="Genomic_DNA"/>
</dbReference>
<dbReference type="Proteomes" id="UP001189000">
    <property type="component" value="Unassembled WGS sequence"/>
</dbReference>
<dbReference type="Proteomes" id="UP000254876">
    <property type="component" value="Unassembled WGS sequence"/>
</dbReference>
<dbReference type="AlphaFoldDB" id="A0A085CW30"/>
<dbReference type="InterPro" id="IPR003423">
    <property type="entry name" value="OMP_efflux"/>
</dbReference>
<dbReference type="InterPro" id="IPR051906">
    <property type="entry name" value="TolC-like"/>
</dbReference>
<dbReference type="EMBL" id="UFYD01000001">
    <property type="protein sequence ID" value="STD03110.1"/>
    <property type="molecule type" value="Genomic_DNA"/>
</dbReference>
<keyword evidence="9" id="KW-0732">Signal</keyword>
<reference evidence="10 14" key="1">
    <citation type="submission" date="2016-02" db="EMBL/GenBank/DDBJ databases">
        <authorList>
            <person name="Nicholson A.C."/>
            <person name="Humrighouse B.W."/>
            <person name="Loparev V."/>
            <person name="Emery B."/>
            <person name="Graziano J."/>
            <person name="McQuiston J.R."/>
        </authorList>
    </citation>
    <scope>NUCLEOTIDE SEQUENCE [LARGE SCALE GENOMIC DNA]</scope>
    <source>
        <strain evidence="10 14">E6809</strain>
    </source>
</reference>
<dbReference type="GO" id="GO:0009279">
    <property type="term" value="C:cell outer membrane"/>
    <property type="evidence" value="ECO:0007669"/>
    <property type="project" value="UniProtKB-SubCell"/>
</dbReference>
<dbReference type="Proteomes" id="UP000189738">
    <property type="component" value="Chromosome"/>
</dbReference>
<keyword evidence="6" id="KW-0472">Membrane</keyword>
<evidence type="ECO:0000256" key="9">
    <source>
        <dbReference type="SAM" id="SignalP"/>
    </source>
</evidence>
<evidence type="ECO:0000313" key="12">
    <source>
        <dbReference type="EMBL" id="OPB51008.1"/>
    </source>
</evidence>
<dbReference type="Gene3D" id="1.20.1600.10">
    <property type="entry name" value="Outer membrane efflux proteins (OEP)"/>
    <property type="match status" value="1"/>
</dbReference>
<comment type="similarity">
    <text evidence="2">Belongs to the outer membrane factor (OMF) (TC 1.B.17) family.</text>
</comment>
<evidence type="ECO:0000313" key="10">
    <source>
        <dbReference type="EMBL" id="AQX49833.1"/>
    </source>
</evidence>
<sequence>MKQMTTKILLLAAFSAAGLEFAQTVQKLTLSEAIVLSMKNNSKVKIAEAQLNTMDSKVQEAKNKRLPDLKLSGNLMKPFNTMEIKSELPFLNGGGASPSAPDYVAIQQLNLGMPLFAGFKIKNGIAVAEYQKSIQQYQLENDKQDIALAATQGFVNLYKAKQAINVINENLSRSHQRSVDFEKLEQNGVVARNDLMRVKLQESNVKLSLADAKKNVNVLNYNLGVLLGLAEGTEIDPEIGGDETQEFVNEQNLQEQSLQQRQEYKILSEQEKVGKANVEIAKAAYYPTVSLTAGYINAWMPNILQINHMTMAGLSLSYDLANLYKNKATVQTAKLQQVEIQENRKALNDKVKTDIHNAFEDYQLQNEKIKVYEEAVGQANENYKVVKNKFDNGLATTTDLLTADVEQLQAQLNLVYGKADKKWSYFNLLRQTGEIKY</sequence>
<feature type="coiled-coil region" evidence="8">
    <location>
        <begin position="330"/>
        <end position="389"/>
    </location>
</feature>
<evidence type="ECO:0000256" key="1">
    <source>
        <dbReference type="ARBA" id="ARBA00004442"/>
    </source>
</evidence>
<dbReference type="SUPFAM" id="SSF56954">
    <property type="entry name" value="Outer membrane efflux proteins (OEP)"/>
    <property type="match status" value="1"/>
</dbReference>
<evidence type="ECO:0000313" key="13">
    <source>
        <dbReference type="EMBL" id="STD03110.1"/>
    </source>
</evidence>
<evidence type="ECO:0000256" key="5">
    <source>
        <dbReference type="ARBA" id="ARBA00022692"/>
    </source>
</evidence>
<evidence type="ECO:0000256" key="8">
    <source>
        <dbReference type="SAM" id="Coils"/>
    </source>
</evidence>
<keyword evidence="5" id="KW-0812">Transmembrane</keyword>
<accession>A0A0X6H4T6</accession>
<dbReference type="RefSeq" id="WP_009086745.1">
    <property type="nucleotide sequence ID" value="NZ_BQKR01000003.1"/>
</dbReference>
<evidence type="ECO:0000313" key="11">
    <source>
        <dbReference type="EMBL" id="MDV3664299.1"/>
    </source>
</evidence>
<dbReference type="PANTHER" id="PTHR30026:SF20">
    <property type="entry name" value="OUTER MEMBRANE PROTEIN TOLC"/>
    <property type="match status" value="1"/>
</dbReference>
<dbReference type="GO" id="GO:0015288">
    <property type="term" value="F:porin activity"/>
    <property type="evidence" value="ECO:0007669"/>
    <property type="project" value="TreeGrafter"/>
</dbReference>
<feature type="signal peptide" evidence="9">
    <location>
        <begin position="1"/>
        <end position="22"/>
    </location>
</feature>
<gene>
    <name evidence="13" type="primary">bepC</name>
    <name evidence="10" type="ORF">AYC66_03725</name>
    <name evidence="12" type="ORF">BAY09_17090</name>
    <name evidence="11" type="ORF">CMU51_09540</name>
    <name evidence="13" type="ORF">NCTC10588_01902</name>
</gene>
<dbReference type="Pfam" id="PF02321">
    <property type="entry name" value="OEP"/>
    <property type="match status" value="2"/>
</dbReference>
<evidence type="ECO:0000256" key="3">
    <source>
        <dbReference type="ARBA" id="ARBA00022448"/>
    </source>
</evidence>
<reference evidence="13 15" key="3">
    <citation type="submission" date="2018-06" db="EMBL/GenBank/DDBJ databases">
        <authorList>
            <consortium name="Pathogen Informatics"/>
            <person name="Doyle S."/>
        </authorList>
    </citation>
    <scope>NUCLEOTIDE SEQUENCE [LARGE SCALE GENOMIC DNA]</scope>
    <source>
        <strain evidence="13 15">NCTC10588</strain>
    </source>
</reference>
<keyword evidence="7" id="KW-0998">Cell outer membrane</keyword>
<evidence type="ECO:0000256" key="4">
    <source>
        <dbReference type="ARBA" id="ARBA00022452"/>
    </source>
</evidence>
<keyword evidence="4" id="KW-1134">Transmembrane beta strand</keyword>
<proteinExistence type="inferred from homology"/>
<evidence type="ECO:0000313" key="15">
    <source>
        <dbReference type="Proteomes" id="UP000254876"/>
    </source>
</evidence>
<reference evidence="11" key="4">
    <citation type="submission" date="2023-02" db="EMBL/GenBank/DDBJ databases">
        <title>Elizabethkingia anophelis draft genomes.</title>
        <authorList>
            <person name="Nicholson A.C."/>
            <person name="Whitney A.M."/>
            <person name="Humrighouse B.W."/>
            <person name="Villarma A."/>
            <person name="Bell M."/>
            <person name="Mcquiston J."/>
        </authorList>
    </citation>
    <scope>NUCLEOTIDE SEQUENCE</scope>
    <source>
        <strain evidence="11">B4955</strain>
    </source>
</reference>
<evidence type="ECO:0000256" key="6">
    <source>
        <dbReference type="ARBA" id="ARBA00023136"/>
    </source>
</evidence>
<name>A0A085CW30_9FLAO</name>
<accession>A0A085CW30</accession>
<dbReference type="GO" id="GO:1990281">
    <property type="term" value="C:efflux pump complex"/>
    <property type="evidence" value="ECO:0007669"/>
    <property type="project" value="TreeGrafter"/>
</dbReference>
<evidence type="ECO:0000313" key="14">
    <source>
        <dbReference type="Proteomes" id="UP000189738"/>
    </source>
</evidence>
<organism evidence="12">
    <name type="scientific">Elizabethkingia anophelis</name>
    <dbReference type="NCBI Taxonomy" id="1117645"/>
    <lineage>
        <taxon>Bacteria</taxon>
        <taxon>Pseudomonadati</taxon>
        <taxon>Bacteroidota</taxon>
        <taxon>Flavobacteriia</taxon>
        <taxon>Flavobacteriales</taxon>
        <taxon>Weeksellaceae</taxon>
        <taxon>Elizabethkingia</taxon>
    </lineage>
</organism>
<dbReference type="EMBL" id="NWGY01000010">
    <property type="protein sequence ID" value="MDV3664299.1"/>
    <property type="molecule type" value="Genomic_DNA"/>
</dbReference>
<keyword evidence="3" id="KW-0813">Transport</keyword>
<dbReference type="GO" id="GO:0015562">
    <property type="term" value="F:efflux transmembrane transporter activity"/>
    <property type="evidence" value="ECO:0007669"/>
    <property type="project" value="InterPro"/>
</dbReference>